<gene>
    <name evidence="1" type="ORF">L873DRAFT_1822772</name>
</gene>
<sequence length="52" mass="5674">MNKWDVNATDCTGTIALIWAVRRGHEEVVKILLGRDNVNPNTADTSGPTPLL</sequence>
<keyword evidence="2" id="KW-1185">Reference proteome</keyword>
<dbReference type="InterPro" id="IPR036770">
    <property type="entry name" value="Ankyrin_rpt-contain_sf"/>
</dbReference>
<protein>
    <submittedName>
        <fullName evidence="1">Uncharacterized protein</fullName>
    </submittedName>
</protein>
<dbReference type="EMBL" id="ML120577">
    <property type="protein sequence ID" value="RPA89476.1"/>
    <property type="molecule type" value="Genomic_DNA"/>
</dbReference>
<reference evidence="1 2" key="1">
    <citation type="journal article" date="2018" name="Nat. Ecol. Evol.">
        <title>Pezizomycetes genomes reveal the molecular basis of ectomycorrhizal truffle lifestyle.</title>
        <authorList>
            <person name="Murat C."/>
            <person name="Payen T."/>
            <person name="Noel B."/>
            <person name="Kuo A."/>
            <person name="Morin E."/>
            <person name="Chen J."/>
            <person name="Kohler A."/>
            <person name="Krizsan K."/>
            <person name="Balestrini R."/>
            <person name="Da Silva C."/>
            <person name="Montanini B."/>
            <person name="Hainaut M."/>
            <person name="Levati E."/>
            <person name="Barry K.W."/>
            <person name="Belfiori B."/>
            <person name="Cichocki N."/>
            <person name="Clum A."/>
            <person name="Dockter R.B."/>
            <person name="Fauchery L."/>
            <person name="Guy J."/>
            <person name="Iotti M."/>
            <person name="Le Tacon F."/>
            <person name="Lindquist E.A."/>
            <person name="Lipzen A."/>
            <person name="Malagnac F."/>
            <person name="Mello A."/>
            <person name="Molinier V."/>
            <person name="Miyauchi S."/>
            <person name="Poulain J."/>
            <person name="Riccioni C."/>
            <person name="Rubini A."/>
            <person name="Sitrit Y."/>
            <person name="Splivallo R."/>
            <person name="Traeger S."/>
            <person name="Wang M."/>
            <person name="Zifcakova L."/>
            <person name="Wipf D."/>
            <person name="Zambonelli A."/>
            <person name="Paolocci F."/>
            <person name="Nowrousian M."/>
            <person name="Ottonello S."/>
            <person name="Baldrian P."/>
            <person name="Spatafora J.W."/>
            <person name="Henrissat B."/>
            <person name="Nagy L.G."/>
            <person name="Aury J.M."/>
            <person name="Wincker P."/>
            <person name="Grigoriev I.V."/>
            <person name="Bonfante P."/>
            <person name="Martin F.M."/>
        </authorList>
    </citation>
    <scope>NUCLEOTIDE SEQUENCE [LARGE SCALE GENOMIC DNA]</scope>
    <source>
        <strain evidence="1 2">120613-1</strain>
    </source>
</reference>
<dbReference type="SUPFAM" id="SSF48403">
    <property type="entry name" value="Ankyrin repeat"/>
    <property type="match status" value="1"/>
</dbReference>
<accession>A0A3N4IUL7</accession>
<name>A0A3N4IUL7_9PEZI</name>
<evidence type="ECO:0000313" key="2">
    <source>
        <dbReference type="Proteomes" id="UP000276215"/>
    </source>
</evidence>
<organism evidence="1 2">
    <name type="scientific">Choiromyces venosus 120613-1</name>
    <dbReference type="NCBI Taxonomy" id="1336337"/>
    <lineage>
        <taxon>Eukaryota</taxon>
        <taxon>Fungi</taxon>
        <taxon>Dikarya</taxon>
        <taxon>Ascomycota</taxon>
        <taxon>Pezizomycotina</taxon>
        <taxon>Pezizomycetes</taxon>
        <taxon>Pezizales</taxon>
        <taxon>Tuberaceae</taxon>
        <taxon>Choiromyces</taxon>
    </lineage>
</organism>
<proteinExistence type="predicted"/>
<dbReference type="AlphaFoldDB" id="A0A3N4IUL7"/>
<dbReference type="InterPro" id="IPR002110">
    <property type="entry name" value="Ankyrin_rpt"/>
</dbReference>
<dbReference type="Proteomes" id="UP000276215">
    <property type="component" value="Unassembled WGS sequence"/>
</dbReference>
<evidence type="ECO:0000313" key="1">
    <source>
        <dbReference type="EMBL" id="RPA89476.1"/>
    </source>
</evidence>
<dbReference type="Pfam" id="PF12796">
    <property type="entry name" value="Ank_2"/>
    <property type="match status" value="1"/>
</dbReference>
<dbReference type="Gene3D" id="1.25.40.20">
    <property type="entry name" value="Ankyrin repeat-containing domain"/>
    <property type="match status" value="1"/>
</dbReference>